<reference evidence="1 2" key="1">
    <citation type="submission" date="2019-09" db="EMBL/GenBank/DDBJ databases">
        <authorList>
            <person name="Dittami M. S."/>
        </authorList>
    </citation>
    <scope>NUCLEOTIDE SEQUENCE [LARGE SCALE GENOMIC DNA]</scope>
    <source>
        <strain evidence="1">SPHINGO391</strain>
    </source>
</reference>
<gene>
    <name evidence="1" type="ORF">SPHINGO391_470081</name>
</gene>
<accession>A0A5E7ZMZ3</accession>
<dbReference type="EMBL" id="CABVLI010000042">
    <property type="protein sequence ID" value="VVT20541.1"/>
    <property type="molecule type" value="Genomic_DNA"/>
</dbReference>
<proteinExistence type="predicted"/>
<protein>
    <submittedName>
        <fullName evidence="1">Uncharacterized protein</fullName>
    </submittedName>
</protein>
<name>A0A5E7ZMZ3_9SPHN</name>
<organism evidence="1 2">
    <name type="scientific">Sphingomonas aurantiaca</name>
    <dbReference type="NCBI Taxonomy" id="185949"/>
    <lineage>
        <taxon>Bacteria</taxon>
        <taxon>Pseudomonadati</taxon>
        <taxon>Pseudomonadota</taxon>
        <taxon>Alphaproteobacteria</taxon>
        <taxon>Sphingomonadales</taxon>
        <taxon>Sphingomonadaceae</taxon>
        <taxon>Sphingomonas</taxon>
    </lineage>
</organism>
<evidence type="ECO:0000313" key="1">
    <source>
        <dbReference type="EMBL" id="VVT20541.1"/>
    </source>
</evidence>
<dbReference type="Proteomes" id="UP000326857">
    <property type="component" value="Unassembled WGS sequence"/>
</dbReference>
<evidence type="ECO:0000313" key="2">
    <source>
        <dbReference type="Proteomes" id="UP000326857"/>
    </source>
</evidence>
<dbReference type="AlphaFoldDB" id="A0A5E7ZMZ3"/>
<sequence length="65" mass="7010">MKRNPGHLPEEAAGKRVRVRLAHGRIGATDDNPMSPPGWAADGQGGCRWTHTGSPFDIAEYEVIA</sequence>